<proteinExistence type="predicted"/>
<organism evidence="2 3">
    <name type="scientific">Benzoatithermus flavus</name>
    <dbReference type="NCBI Taxonomy" id="3108223"/>
    <lineage>
        <taxon>Bacteria</taxon>
        <taxon>Pseudomonadati</taxon>
        <taxon>Pseudomonadota</taxon>
        <taxon>Alphaproteobacteria</taxon>
        <taxon>Geminicoccales</taxon>
        <taxon>Geminicoccaceae</taxon>
        <taxon>Benzoatithermus</taxon>
    </lineage>
</organism>
<dbReference type="Gene3D" id="3.30.300.180">
    <property type="match status" value="1"/>
</dbReference>
<evidence type="ECO:0000259" key="1">
    <source>
        <dbReference type="Pfam" id="PF11638"/>
    </source>
</evidence>
<dbReference type="RefSeq" id="WP_418158721.1">
    <property type="nucleotide sequence ID" value="NZ_JBBLZC010000005.1"/>
</dbReference>
<evidence type="ECO:0000313" key="2">
    <source>
        <dbReference type="EMBL" id="MEK0082871.1"/>
    </source>
</evidence>
<reference evidence="2 3" key="1">
    <citation type="submission" date="2024-01" db="EMBL/GenBank/DDBJ databases">
        <title>Multi-omics insights into the function and evolution of sodium benzoate biodegradation pathways in Benzoatithermus flavus gen. nov., sp. nov. from hot spring.</title>
        <authorList>
            <person name="Hu C.-J."/>
            <person name="Li W.-J."/>
        </authorList>
    </citation>
    <scope>NUCLEOTIDE SEQUENCE [LARGE SCALE GENOMIC DNA]</scope>
    <source>
        <strain evidence="2 3">SYSU G07066</strain>
    </source>
</reference>
<dbReference type="InterPro" id="IPR024633">
    <property type="entry name" value="DnaA_N_dom"/>
</dbReference>
<protein>
    <submittedName>
        <fullName evidence="2">DnaA N-terminal domain-containing protein</fullName>
    </submittedName>
</protein>
<dbReference type="Proteomes" id="UP001375743">
    <property type="component" value="Unassembled WGS sequence"/>
</dbReference>
<name>A0ABU8XPA5_9PROT</name>
<sequence>MTLRPLEAEAVPPVVAAAFERFWQAYPARSPNPKAQARQVFARLVAGGAEPERLVAAAETFAAECACKGIAAAFVPHARTWLYQRRYEDYLAIPQPLPLPEPEPAMPLNPHSATLKEAFRHLAEAEYRHFIAPLEVAIEAGRATVTAPSRFQADHVRSRWLGDIRRALGCREIRIEVRR</sequence>
<keyword evidence="3" id="KW-1185">Reference proteome</keyword>
<evidence type="ECO:0000313" key="3">
    <source>
        <dbReference type="Proteomes" id="UP001375743"/>
    </source>
</evidence>
<dbReference type="EMBL" id="JBBLZC010000005">
    <property type="protein sequence ID" value="MEK0082871.1"/>
    <property type="molecule type" value="Genomic_DNA"/>
</dbReference>
<dbReference type="Pfam" id="PF11638">
    <property type="entry name" value="DnaA_N"/>
    <property type="match status" value="1"/>
</dbReference>
<accession>A0ABU8XPA5</accession>
<gene>
    <name evidence="2" type="ORF">U1T56_06895</name>
</gene>
<feature type="domain" description="DnaA N-terminal" evidence="1">
    <location>
        <begin position="120"/>
        <end position="168"/>
    </location>
</feature>
<comment type="caution">
    <text evidence="2">The sequence shown here is derived from an EMBL/GenBank/DDBJ whole genome shotgun (WGS) entry which is preliminary data.</text>
</comment>
<dbReference type="InterPro" id="IPR038454">
    <property type="entry name" value="DnaA_N_sf"/>
</dbReference>